<name>A0AAW1U6Y6_9CUCU</name>
<dbReference type="Proteomes" id="UP001431783">
    <property type="component" value="Unassembled WGS sequence"/>
</dbReference>
<reference evidence="1 2" key="1">
    <citation type="submission" date="2023-03" db="EMBL/GenBank/DDBJ databases">
        <title>Genome insight into feeding habits of ladybird beetles.</title>
        <authorList>
            <person name="Li H.-S."/>
            <person name="Huang Y.-H."/>
            <person name="Pang H."/>
        </authorList>
    </citation>
    <scope>NUCLEOTIDE SEQUENCE [LARGE SCALE GENOMIC DNA]</scope>
    <source>
        <strain evidence="1">SYSU_2023b</strain>
        <tissue evidence="1">Whole body</tissue>
    </source>
</reference>
<keyword evidence="2" id="KW-1185">Reference proteome</keyword>
<evidence type="ECO:0000313" key="2">
    <source>
        <dbReference type="Proteomes" id="UP001431783"/>
    </source>
</evidence>
<dbReference type="AlphaFoldDB" id="A0AAW1U6Y6"/>
<evidence type="ECO:0000313" key="1">
    <source>
        <dbReference type="EMBL" id="KAK9878305.1"/>
    </source>
</evidence>
<sequence length="193" mass="21376">MNFILASDECGLEYWIFNLRRSVVFVAIFKDELFEEIAPTRVLSHDRLLNPSITSLNSAKSCTSKGLAALTIRPVGHLSPILYTTAAIIDKITDRLPVAPVSDCILDKFKNLRLAYPSFNIPGHIDILLSADMFAKILIDGHVSDSSGIGAFNSIFADEHRLSEIPKILWEIESVPQVDTPSPTDNICEAMFN</sequence>
<gene>
    <name evidence="1" type="ORF">WA026_021320</name>
</gene>
<organism evidence="1 2">
    <name type="scientific">Henosepilachna vigintioctopunctata</name>
    <dbReference type="NCBI Taxonomy" id="420089"/>
    <lineage>
        <taxon>Eukaryota</taxon>
        <taxon>Metazoa</taxon>
        <taxon>Ecdysozoa</taxon>
        <taxon>Arthropoda</taxon>
        <taxon>Hexapoda</taxon>
        <taxon>Insecta</taxon>
        <taxon>Pterygota</taxon>
        <taxon>Neoptera</taxon>
        <taxon>Endopterygota</taxon>
        <taxon>Coleoptera</taxon>
        <taxon>Polyphaga</taxon>
        <taxon>Cucujiformia</taxon>
        <taxon>Coccinelloidea</taxon>
        <taxon>Coccinellidae</taxon>
        <taxon>Epilachninae</taxon>
        <taxon>Epilachnini</taxon>
        <taxon>Henosepilachna</taxon>
    </lineage>
</organism>
<accession>A0AAW1U6Y6</accession>
<comment type="caution">
    <text evidence="1">The sequence shown here is derived from an EMBL/GenBank/DDBJ whole genome shotgun (WGS) entry which is preliminary data.</text>
</comment>
<proteinExistence type="predicted"/>
<dbReference type="EMBL" id="JARQZJ010000046">
    <property type="protein sequence ID" value="KAK9878305.1"/>
    <property type="molecule type" value="Genomic_DNA"/>
</dbReference>
<protein>
    <submittedName>
        <fullName evidence="1">Uncharacterized protein</fullName>
    </submittedName>
</protein>